<evidence type="ECO:0000313" key="2">
    <source>
        <dbReference type="EMBL" id="PZM11578.1"/>
    </source>
</evidence>
<dbReference type="PANTHER" id="PTHR37298">
    <property type="entry name" value="UPF0111 PROTEIN YKAA"/>
    <property type="match status" value="1"/>
</dbReference>
<dbReference type="InterPro" id="IPR052912">
    <property type="entry name" value="UPF0111_domain"/>
</dbReference>
<comment type="similarity">
    <text evidence="1">Belongs to the UPF0111 family.</text>
</comment>
<sequence length="213" mass="24142">MLGWFRKLLPREDKFFELFEKHSRTVVGAAEALEVLLSGRETERHCSRIVELENDADDITREVLLAVRRSFITPFDRGDIKDLIMSMDDAIDMMHKTVKTIRLFEQSSFEPGMQEMGAVIVQAAKLVAEAIPLLNRMGPNSARLSAIAEEVVRVEGRADELHDLGLKDLFRRYGKSDPMAYIIGSEIYGELEKVVDRFEDVANEISGIVIENV</sequence>
<protein>
    <submittedName>
        <fullName evidence="2">Nuclease PIN</fullName>
    </submittedName>
</protein>
<dbReference type="Proteomes" id="UP000248925">
    <property type="component" value="Unassembled WGS sequence"/>
</dbReference>
<accession>A0A2W4CKW3</accession>
<proteinExistence type="inferred from homology"/>
<dbReference type="RefSeq" id="WP_111162063.1">
    <property type="nucleotide sequence ID" value="NZ_PCDP01000039.1"/>
</dbReference>
<dbReference type="EMBL" id="PCDP01000039">
    <property type="protein sequence ID" value="PZM11578.1"/>
    <property type="molecule type" value="Genomic_DNA"/>
</dbReference>
<dbReference type="Pfam" id="PF01865">
    <property type="entry name" value="PhoU_div"/>
    <property type="match status" value="1"/>
</dbReference>
<dbReference type="SUPFAM" id="SSF109755">
    <property type="entry name" value="PhoU-like"/>
    <property type="match status" value="1"/>
</dbReference>
<reference evidence="2 3" key="1">
    <citation type="journal article" date="2018" name="Sci. Rep.">
        <title>Rhizobium tumorigenes sp. nov., a novel plant tumorigenic bacterium isolated from cane gall tumors on thornless blackberry.</title>
        <authorList>
            <person name="Kuzmanovi N."/>
            <person name="Smalla K."/>
            <person name="Gronow S."/>
            <person name="PuBawska J."/>
        </authorList>
    </citation>
    <scope>NUCLEOTIDE SEQUENCE [LARGE SCALE GENOMIC DNA]</scope>
    <source>
        <strain evidence="2 3">CCBAU 85046</strain>
    </source>
</reference>
<dbReference type="OrthoDB" id="9797568at2"/>
<gene>
    <name evidence="2" type="ORF">CPY51_19925</name>
</gene>
<evidence type="ECO:0000313" key="3">
    <source>
        <dbReference type="Proteomes" id="UP000248925"/>
    </source>
</evidence>
<comment type="caution">
    <text evidence="2">The sequence shown here is derived from an EMBL/GenBank/DDBJ whole genome shotgun (WGS) entry which is preliminary data.</text>
</comment>
<dbReference type="InterPro" id="IPR038078">
    <property type="entry name" value="PhoU-like_sf"/>
</dbReference>
<organism evidence="2 3">
    <name type="scientific">Rhizobium tubonense</name>
    <dbReference type="NCBI Taxonomy" id="484088"/>
    <lineage>
        <taxon>Bacteria</taxon>
        <taxon>Pseudomonadati</taxon>
        <taxon>Pseudomonadota</taxon>
        <taxon>Alphaproteobacteria</taxon>
        <taxon>Hyphomicrobiales</taxon>
        <taxon>Rhizobiaceae</taxon>
        <taxon>Rhizobium/Agrobacterium group</taxon>
        <taxon>Rhizobium</taxon>
    </lineage>
</organism>
<dbReference type="AlphaFoldDB" id="A0A2W4CKW3"/>
<dbReference type="InterPro" id="IPR018445">
    <property type="entry name" value="Put_Phosphate_transp_reg"/>
</dbReference>
<name>A0A2W4CKW3_9HYPH</name>
<evidence type="ECO:0000256" key="1">
    <source>
        <dbReference type="ARBA" id="ARBA00008591"/>
    </source>
</evidence>
<keyword evidence="3" id="KW-1185">Reference proteome</keyword>
<dbReference type="PANTHER" id="PTHR37298:SF1">
    <property type="entry name" value="UPF0111 PROTEIN YKAA"/>
    <property type="match status" value="1"/>
</dbReference>
<dbReference type="Gene3D" id="1.20.58.220">
    <property type="entry name" value="Phosphate transport system protein phou homolog 2, domain 2"/>
    <property type="match status" value="1"/>
</dbReference>